<reference evidence="2 3" key="1">
    <citation type="submission" date="2019-06" db="EMBL/GenBank/DDBJ databases">
        <title>Psychrobacillus vulpis sp. nov., a new species isolated from feces of a red fox that inhabits in The Tablas de Daimiel Natural Park, Albacete, Spain.</title>
        <authorList>
            <person name="Rodriguez M."/>
            <person name="Reina J.C."/>
            <person name="Bejar V."/>
            <person name="Llamas I."/>
        </authorList>
    </citation>
    <scope>NUCLEOTIDE SEQUENCE [LARGE SCALE GENOMIC DNA]</scope>
    <source>
        <strain evidence="2 3">Z8</strain>
    </source>
</reference>
<sequence length="418" mass="48940">MIRLLQQQDFEQAANIAALAYPGMDLQTLEKKAAFVERLTREQEEQNNIQYFGYFNEEKELLGIYRLNDFECNINGKFQRICGIGMVAVHLLHKKEKIAFRLLSHFHEYARQEKVSIVSLYPFNPSFYRKMGYGFGPTRYEFKFKPDALIADGKKGLVKFLSPNDEESIVQIYNDYAKEHHGMMKRTWAERQHIKNATTHYVGVEENDRLIGALAFTLQSVKDSHFLHQHMIVYEWIWTKPEGYKQLASWLHSQQDQVDRIVFRTNDKSFVHALSNPSNDSNHLIPSVYHEVATTGTGLMYRLTNIIDFVHEMNFQNLRRPDEYTKLLIEIEDTFLTEQNGFYEIIYNGDFWNATKLPDSNEDTNIKIGIQDVSSWWMGCISIETLQQYGAVTINNMDARKLDDWFKPKNSPICFTSF</sequence>
<evidence type="ECO:0000259" key="1">
    <source>
        <dbReference type="PROSITE" id="PS51186"/>
    </source>
</evidence>
<dbReference type="GO" id="GO:0034069">
    <property type="term" value="F:aminoglycoside N-acetyltransferase activity"/>
    <property type="evidence" value="ECO:0007669"/>
    <property type="project" value="TreeGrafter"/>
</dbReference>
<organism evidence="2 3">
    <name type="scientific">Psychrobacillus vulpis</name>
    <dbReference type="NCBI Taxonomy" id="2325572"/>
    <lineage>
        <taxon>Bacteria</taxon>
        <taxon>Bacillati</taxon>
        <taxon>Bacillota</taxon>
        <taxon>Bacilli</taxon>
        <taxon>Bacillales</taxon>
        <taxon>Bacillaceae</taxon>
        <taxon>Psychrobacillus</taxon>
    </lineage>
</organism>
<dbReference type="Proteomes" id="UP000316626">
    <property type="component" value="Unassembled WGS sequence"/>
</dbReference>
<keyword evidence="3" id="KW-1185">Reference proteome</keyword>
<keyword evidence="2" id="KW-0808">Transferase</keyword>
<proteinExistence type="predicted"/>
<dbReference type="InterPro" id="IPR036527">
    <property type="entry name" value="SCP2_sterol-bd_dom_sf"/>
</dbReference>
<dbReference type="Pfam" id="PF17668">
    <property type="entry name" value="Acetyltransf_17"/>
    <property type="match status" value="1"/>
</dbReference>
<dbReference type="Pfam" id="PF13530">
    <property type="entry name" value="SCP2_2"/>
    <property type="match status" value="1"/>
</dbReference>
<comment type="caution">
    <text evidence="2">The sequence shown here is derived from an EMBL/GenBank/DDBJ whole genome shotgun (WGS) entry which is preliminary data.</text>
</comment>
<dbReference type="Pfam" id="PF13527">
    <property type="entry name" value="Acetyltransf_9"/>
    <property type="match status" value="1"/>
</dbReference>
<feature type="domain" description="N-acetyltransferase" evidence="1">
    <location>
        <begin position="1"/>
        <end position="156"/>
    </location>
</feature>
<dbReference type="PROSITE" id="PS51186">
    <property type="entry name" value="GNAT"/>
    <property type="match status" value="1"/>
</dbReference>
<dbReference type="PANTHER" id="PTHR37817">
    <property type="entry name" value="N-ACETYLTRANSFERASE EIS"/>
    <property type="match status" value="1"/>
</dbReference>
<dbReference type="InterPro" id="IPR000182">
    <property type="entry name" value="GNAT_dom"/>
</dbReference>
<dbReference type="OrthoDB" id="2379505at2"/>
<dbReference type="EMBL" id="VDGI01000028">
    <property type="protein sequence ID" value="TQR17347.1"/>
    <property type="molecule type" value="Genomic_DNA"/>
</dbReference>
<dbReference type="AlphaFoldDB" id="A0A544TIS3"/>
<dbReference type="InterPro" id="IPR025559">
    <property type="entry name" value="Eis_dom"/>
</dbReference>
<dbReference type="InterPro" id="IPR016181">
    <property type="entry name" value="Acyl_CoA_acyltransferase"/>
</dbReference>
<dbReference type="PANTHER" id="PTHR37817:SF1">
    <property type="entry name" value="N-ACETYLTRANSFERASE EIS"/>
    <property type="match status" value="1"/>
</dbReference>
<protein>
    <submittedName>
        <fullName evidence="2">GNAT family N-acetyltransferase</fullName>
    </submittedName>
</protein>
<name>A0A544TIS3_9BACI</name>
<dbReference type="Gene3D" id="3.40.630.30">
    <property type="match status" value="2"/>
</dbReference>
<dbReference type="InterPro" id="IPR041380">
    <property type="entry name" value="Acetyltransf_17"/>
</dbReference>
<dbReference type="RefSeq" id="WP_142644105.1">
    <property type="nucleotide sequence ID" value="NZ_VDGI01000028.1"/>
</dbReference>
<dbReference type="SUPFAM" id="SSF55729">
    <property type="entry name" value="Acyl-CoA N-acyltransferases (Nat)"/>
    <property type="match status" value="1"/>
</dbReference>
<evidence type="ECO:0000313" key="3">
    <source>
        <dbReference type="Proteomes" id="UP000316626"/>
    </source>
</evidence>
<evidence type="ECO:0000313" key="2">
    <source>
        <dbReference type="EMBL" id="TQR17347.1"/>
    </source>
</evidence>
<accession>A0A544TIS3</accession>
<dbReference type="InterPro" id="IPR051554">
    <property type="entry name" value="Acetyltransferase_Eis"/>
</dbReference>
<dbReference type="SUPFAM" id="SSF55718">
    <property type="entry name" value="SCP-like"/>
    <property type="match status" value="1"/>
</dbReference>
<dbReference type="Gene3D" id="3.30.1050.10">
    <property type="entry name" value="SCP2 sterol-binding domain"/>
    <property type="match status" value="1"/>
</dbReference>
<gene>
    <name evidence="2" type="ORF">FG384_18175</name>
</gene>
<dbReference type="GO" id="GO:0030649">
    <property type="term" value="P:aminoglycoside antibiotic catabolic process"/>
    <property type="evidence" value="ECO:0007669"/>
    <property type="project" value="TreeGrafter"/>
</dbReference>